<dbReference type="eggNOG" id="COG0463">
    <property type="taxonomic scope" value="Bacteria"/>
</dbReference>
<evidence type="ECO:0000256" key="2">
    <source>
        <dbReference type="ARBA" id="ARBA00022676"/>
    </source>
</evidence>
<keyword evidence="3 10" id="KW-0808">Transferase</keyword>
<evidence type="ECO:0000256" key="1">
    <source>
        <dbReference type="ARBA" id="ARBA00022475"/>
    </source>
</evidence>
<evidence type="ECO:0000259" key="9">
    <source>
        <dbReference type="Pfam" id="PF00535"/>
    </source>
</evidence>
<proteinExistence type="predicted"/>
<evidence type="ECO:0000313" key="10">
    <source>
        <dbReference type="EMBL" id="ACF46721.1"/>
    </source>
</evidence>
<gene>
    <name evidence="10" type="ordered locus">Paes_1703</name>
</gene>
<dbReference type="CDD" id="cd04187">
    <property type="entry name" value="DPM1_like_bac"/>
    <property type="match status" value="1"/>
</dbReference>
<keyword evidence="11" id="KW-1185">Reference proteome</keyword>
<dbReference type="PANTHER" id="PTHR48090">
    <property type="entry name" value="UNDECAPRENYL-PHOSPHATE 4-DEOXY-4-FORMAMIDO-L-ARABINOSE TRANSFERASE-RELATED"/>
    <property type="match status" value="1"/>
</dbReference>
<evidence type="ECO:0000256" key="8">
    <source>
        <dbReference type="SAM" id="Phobius"/>
    </source>
</evidence>
<dbReference type="GO" id="GO:0099621">
    <property type="term" value="F:undecaprenyl-phosphate 4-deoxy-4-formamido-L-arabinose transferase activity"/>
    <property type="evidence" value="ECO:0007669"/>
    <property type="project" value="TreeGrafter"/>
</dbReference>
<feature type="transmembrane region" description="Helical" evidence="8">
    <location>
        <begin position="245"/>
        <end position="265"/>
    </location>
</feature>
<dbReference type="Pfam" id="PF00535">
    <property type="entry name" value="Glycos_transf_2"/>
    <property type="match status" value="1"/>
</dbReference>
<name>B4S3I2_PROA2</name>
<keyword evidence="1" id="KW-1003">Cell membrane</keyword>
<organism evidence="10 11">
    <name type="scientific">Prosthecochloris aestuarii (strain DSM 271 / SK 413)</name>
    <dbReference type="NCBI Taxonomy" id="290512"/>
    <lineage>
        <taxon>Bacteria</taxon>
        <taxon>Pseudomonadati</taxon>
        <taxon>Chlorobiota</taxon>
        <taxon>Chlorobiia</taxon>
        <taxon>Chlorobiales</taxon>
        <taxon>Chlorobiaceae</taxon>
        <taxon>Prosthecochloris</taxon>
    </lineage>
</organism>
<evidence type="ECO:0000313" key="11">
    <source>
        <dbReference type="Proteomes" id="UP000002725"/>
    </source>
</evidence>
<dbReference type="HOGENOM" id="CLU_033536_0_0_10"/>
<keyword evidence="5" id="KW-0448">Lipopolysaccharide biosynthesis</keyword>
<keyword evidence="4 8" id="KW-0812">Transmembrane</keyword>
<dbReference type="InterPro" id="IPR050256">
    <property type="entry name" value="Glycosyltransferase_2"/>
</dbReference>
<sequence length="331" mass="37578">MPPTTGLTIIVPFYNEEESLPLLFDQIYRALEERELQALLGQSPLFELLMIDDGSSDGSADVVRRQAAVRDEVKLISFQKNFGKTAALAAGFRYATGEYVVTMDADLQDDPFAIRELIMKLQDGYDLVSGWKRERRDPLSKTIPSWLFNTTTRLFTGIALHDFNCGLKAYRRGVVKSLELHGEMHRYIPVLASWNGYRVTEIPVRHHSRKHGLTKFGASRMFPGLFDFFTVLFITRYLRQPMHFFGMLSLLSFVVGFGISCYVTVEKIFFDQAAGNRPILFLGILLIILAVQFFAIGLLGEMLIRDTSRTSGYMVKEMVNVEEGGIVNSDW</sequence>
<evidence type="ECO:0000256" key="6">
    <source>
        <dbReference type="ARBA" id="ARBA00022989"/>
    </source>
</evidence>
<evidence type="ECO:0000256" key="5">
    <source>
        <dbReference type="ARBA" id="ARBA00022985"/>
    </source>
</evidence>
<keyword evidence="7 8" id="KW-0472">Membrane</keyword>
<evidence type="ECO:0000256" key="7">
    <source>
        <dbReference type="ARBA" id="ARBA00023136"/>
    </source>
</evidence>
<keyword evidence="2" id="KW-0328">Glycosyltransferase</keyword>
<protein>
    <submittedName>
        <fullName evidence="10">Glycosyl transferase family 2</fullName>
    </submittedName>
</protein>
<feature type="domain" description="Glycosyltransferase 2-like" evidence="9">
    <location>
        <begin position="8"/>
        <end position="177"/>
    </location>
</feature>
<dbReference type="GO" id="GO:0005886">
    <property type="term" value="C:plasma membrane"/>
    <property type="evidence" value="ECO:0007669"/>
    <property type="project" value="TreeGrafter"/>
</dbReference>
<dbReference type="GO" id="GO:0009103">
    <property type="term" value="P:lipopolysaccharide biosynthetic process"/>
    <property type="evidence" value="ECO:0007669"/>
    <property type="project" value="UniProtKB-KW"/>
</dbReference>
<reference evidence="10" key="1">
    <citation type="submission" date="2008-06" db="EMBL/GenBank/DDBJ databases">
        <title>Complete sequence of chromosome of Prosthecochloris aestuarii DSM 271.</title>
        <authorList>
            <consortium name="US DOE Joint Genome Institute"/>
            <person name="Lucas S."/>
            <person name="Copeland A."/>
            <person name="Lapidus A."/>
            <person name="Glavina del Rio T."/>
            <person name="Dalin E."/>
            <person name="Tice H."/>
            <person name="Bruce D."/>
            <person name="Goodwin L."/>
            <person name="Pitluck S."/>
            <person name="Schmutz J."/>
            <person name="Larimer F."/>
            <person name="Land M."/>
            <person name="Hauser L."/>
            <person name="Kyrpides N."/>
            <person name="Anderson I."/>
            <person name="Liu Z."/>
            <person name="Li T."/>
            <person name="Zhao F."/>
            <person name="Overmann J."/>
            <person name="Bryant D.A."/>
            <person name="Richardson P."/>
        </authorList>
    </citation>
    <scope>NUCLEOTIDE SEQUENCE [LARGE SCALE GENOMIC DNA]</scope>
    <source>
        <strain evidence="10">DSM 271</strain>
    </source>
</reference>
<dbReference type="KEGG" id="paa:Paes_1703"/>
<dbReference type="AlphaFoldDB" id="B4S3I2"/>
<keyword evidence="6 8" id="KW-1133">Transmembrane helix</keyword>
<feature type="transmembrane region" description="Helical" evidence="8">
    <location>
        <begin position="277"/>
        <end position="299"/>
    </location>
</feature>
<dbReference type="Gene3D" id="3.90.550.10">
    <property type="entry name" value="Spore Coat Polysaccharide Biosynthesis Protein SpsA, Chain A"/>
    <property type="match status" value="1"/>
</dbReference>
<dbReference type="RefSeq" id="WP_012506254.1">
    <property type="nucleotide sequence ID" value="NC_011059.1"/>
</dbReference>
<evidence type="ECO:0000256" key="3">
    <source>
        <dbReference type="ARBA" id="ARBA00022679"/>
    </source>
</evidence>
<accession>B4S3I2</accession>
<dbReference type="STRING" id="290512.Paes_1703"/>
<dbReference type="InterPro" id="IPR001173">
    <property type="entry name" value="Glyco_trans_2-like"/>
</dbReference>
<dbReference type="CAZy" id="GT2">
    <property type="family name" value="Glycosyltransferase Family 2"/>
</dbReference>
<dbReference type="SUPFAM" id="SSF53448">
    <property type="entry name" value="Nucleotide-diphospho-sugar transferases"/>
    <property type="match status" value="1"/>
</dbReference>
<dbReference type="Proteomes" id="UP000002725">
    <property type="component" value="Chromosome"/>
</dbReference>
<dbReference type="EMBL" id="CP001108">
    <property type="protein sequence ID" value="ACF46721.1"/>
    <property type="molecule type" value="Genomic_DNA"/>
</dbReference>
<evidence type="ECO:0000256" key="4">
    <source>
        <dbReference type="ARBA" id="ARBA00022692"/>
    </source>
</evidence>
<dbReference type="InterPro" id="IPR029044">
    <property type="entry name" value="Nucleotide-diphossugar_trans"/>
</dbReference>
<dbReference type="PANTHER" id="PTHR48090:SF3">
    <property type="entry name" value="UNDECAPRENYL-PHOSPHATE 4-DEOXY-4-FORMAMIDO-L-ARABINOSE TRANSFERASE"/>
    <property type="match status" value="1"/>
</dbReference>